<dbReference type="PANTHER" id="PTHR43418">
    <property type="entry name" value="MULTIFUNCTIONAL TRYPTOPHAN BIOSYNTHESIS PROTEIN-RELATED"/>
    <property type="match status" value="1"/>
</dbReference>
<organism evidence="7 8">
    <name type="scientific">Candidatus Methanocrinis alkalitolerans</name>
    <dbReference type="NCBI Taxonomy" id="3033395"/>
    <lineage>
        <taxon>Archaea</taxon>
        <taxon>Methanobacteriati</taxon>
        <taxon>Methanobacteriota</taxon>
        <taxon>Stenosarchaea group</taxon>
        <taxon>Methanomicrobia</taxon>
        <taxon>Methanotrichales</taxon>
        <taxon>Methanotrichaceae</taxon>
        <taxon>Methanocrinis</taxon>
    </lineage>
</organism>
<comment type="catalytic activity">
    <reaction evidence="5">
        <text>chorismate + L-glutamine = anthranilate + pyruvate + L-glutamate + H(+)</text>
        <dbReference type="Rhea" id="RHEA:21732"/>
        <dbReference type="ChEBI" id="CHEBI:15361"/>
        <dbReference type="ChEBI" id="CHEBI:15378"/>
        <dbReference type="ChEBI" id="CHEBI:16567"/>
        <dbReference type="ChEBI" id="CHEBI:29748"/>
        <dbReference type="ChEBI" id="CHEBI:29985"/>
        <dbReference type="ChEBI" id="CHEBI:58359"/>
        <dbReference type="EC" id="4.1.3.27"/>
    </reaction>
</comment>
<proteinExistence type="predicted"/>
<name>A0ABT5XFY8_9EURY</name>
<dbReference type="InterPro" id="IPR017926">
    <property type="entry name" value="GATASE"/>
</dbReference>
<accession>A0ABT5XFY8</accession>
<dbReference type="PROSITE" id="PS51273">
    <property type="entry name" value="GATASE_TYPE_1"/>
    <property type="match status" value="1"/>
</dbReference>
<dbReference type="Gene3D" id="3.40.50.880">
    <property type="match status" value="1"/>
</dbReference>
<evidence type="ECO:0000256" key="5">
    <source>
        <dbReference type="ARBA" id="ARBA00047683"/>
    </source>
</evidence>
<reference evidence="7 8" key="1">
    <citation type="submission" date="2023-03" db="EMBL/GenBank/DDBJ databases">
        <title>Whole genome sequencing of Methanotrichaceae archaeon M04Ac.</title>
        <authorList>
            <person name="Khomyakova M.A."/>
            <person name="Merkel A.Y."/>
            <person name="Slobodkin A.I."/>
        </authorList>
    </citation>
    <scope>NUCLEOTIDE SEQUENCE [LARGE SCALE GENOMIC DNA]</scope>
    <source>
        <strain evidence="7 8">M04Ac</strain>
    </source>
</reference>
<comment type="caution">
    <text evidence="7">The sequence shown here is derived from an EMBL/GenBank/DDBJ whole genome shotgun (WGS) entry which is preliminary data.</text>
</comment>
<dbReference type="PRINTS" id="PR00097">
    <property type="entry name" value="ANTSNTHASEII"/>
</dbReference>
<evidence type="ECO:0000256" key="1">
    <source>
        <dbReference type="ARBA" id="ARBA00004873"/>
    </source>
</evidence>
<feature type="domain" description="Glutamine amidotransferase" evidence="6">
    <location>
        <begin position="8"/>
        <end position="186"/>
    </location>
</feature>
<protein>
    <recommendedName>
        <fullName evidence="2">anthranilate synthase</fullName>
        <ecNumber evidence="2">4.1.3.27</ecNumber>
    </recommendedName>
</protein>
<dbReference type="EC" id="4.1.3.27" evidence="2"/>
<keyword evidence="3" id="KW-0822">Tryptophan biosynthesis</keyword>
<dbReference type="PRINTS" id="PR00099">
    <property type="entry name" value="CPSGATASE"/>
</dbReference>
<dbReference type="RefSeq" id="WP_316969238.1">
    <property type="nucleotide sequence ID" value="NZ_JARFPL010000022.1"/>
</dbReference>
<evidence type="ECO:0000313" key="8">
    <source>
        <dbReference type="Proteomes" id="UP001215956"/>
    </source>
</evidence>
<evidence type="ECO:0000259" key="6">
    <source>
        <dbReference type="Pfam" id="PF00117"/>
    </source>
</evidence>
<dbReference type="Proteomes" id="UP001215956">
    <property type="component" value="Unassembled WGS sequence"/>
</dbReference>
<dbReference type="PANTHER" id="PTHR43418:SF4">
    <property type="entry name" value="MULTIFUNCTIONAL TRYPTOPHAN BIOSYNTHESIS PROTEIN"/>
    <property type="match status" value="1"/>
</dbReference>
<gene>
    <name evidence="7" type="ORF">P0O24_08050</name>
</gene>
<evidence type="ECO:0000256" key="2">
    <source>
        <dbReference type="ARBA" id="ARBA00012266"/>
    </source>
</evidence>
<dbReference type="InterPro" id="IPR050472">
    <property type="entry name" value="Anth_synth/Amidotransfase"/>
</dbReference>
<dbReference type="CDD" id="cd01743">
    <property type="entry name" value="GATase1_Anthranilate_Synthase"/>
    <property type="match status" value="1"/>
</dbReference>
<evidence type="ECO:0000256" key="3">
    <source>
        <dbReference type="ARBA" id="ARBA00022822"/>
    </source>
</evidence>
<dbReference type="PRINTS" id="PR00096">
    <property type="entry name" value="GATASE"/>
</dbReference>
<dbReference type="InterPro" id="IPR006221">
    <property type="entry name" value="TrpG/PapA_dom"/>
</dbReference>
<evidence type="ECO:0000256" key="4">
    <source>
        <dbReference type="ARBA" id="ARBA00022962"/>
    </source>
</evidence>
<sequence length="192" mass="20964">MTAKTILFIDNQDSFVWNLVDYVSQFHPETQVAPNRIEPSRVKEIDPLGIVISPGPGHPANPRDIGSCIEVMRRFQGTPILGVCLGHQAINLAYGGTIDRTAPVHGKASDIFHDGRGIFWGLKSPLKGGRYHSLAVETLAPPLRITAKTAEGLVMGVRHIALPVEGVQFHPESVLTPEGKRLIANWIEGLVR</sequence>
<keyword evidence="3" id="KW-0028">Amino-acid biosynthesis</keyword>
<comment type="pathway">
    <text evidence="1">Amino-acid biosynthesis; L-tryptophan biosynthesis; L-tryptophan from chorismate: step 1/5.</text>
</comment>
<dbReference type="InterPro" id="IPR029062">
    <property type="entry name" value="Class_I_gatase-like"/>
</dbReference>
<keyword evidence="4" id="KW-0315">Glutamine amidotransferase</keyword>
<evidence type="ECO:0000313" key="7">
    <source>
        <dbReference type="EMBL" id="MDF0593533.1"/>
    </source>
</evidence>
<dbReference type="EMBL" id="JARFPL010000022">
    <property type="protein sequence ID" value="MDF0593533.1"/>
    <property type="molecule type" value="Genomic_DNA"/>
</dbReference>
<dbReference type="Pfam" id="PF00117">
    <property type="entry name" value="GATase"/>
    <property type="match status" value="1"/>
</dbReference>
<keyword evidence="3" id="KW-0057">Aromatic amino acid biosynthesis</keyword>
<keyword evidence="8" id="KW-1185">Reference proteome</keyword>
<dbReference type="NCBIfam" id="TIGR00566">
    <property type="entry name" value="trpG_papA"/>
    <property type="match status" value="1"/>
</dbReference>
<dbReference type="SUPFAM" id="SSF52317">
    <property type="entry name" value="Class I glutamine amidotransferase-like"/>
    <property type="match status" value="1"/>
</dbReference>